<accession>A0ABX2CF50</accession>
<dbReference type="InterPro" id="IPR032823">
    <property type="entry name" value="BCA_ABC_TP_C"/>
</dbReference>
<reference evidence="6" key="1">
    <citation type="submission" date="2020-05" db="EMBL/GenBank/DDBJ databases">
        <title>Nod-independent and nitrogen-fixing Bradyrhizobium aeschynomene sp. nov. isolated from nodules of Aeschynomene indica.</title>
        <authorList>
            <person name="Zhang Z."/>
        </authorList>
    </citation>
    <scope>NUCLEOTIDE SEQUENCE</scope>
    <source>
        <strain evidence="6">83012</strain>
    </source>
</reference>
<dbReference type="InterPro" id="IPR003593">
    <property type="entry name" value="AAA+_ATPase"/>
</dbReference>
<dbReference type="EMBL" id="JABFDN010000004">
    <property type="protein sequence ID" value="NPU66315.1"/>
    <property type="molecule type" value="Genomic_DNA"/>
</dbReference>
<name>A0ABX2CF50_9BRAD</name>
<proteinExistence type="predicted"/>
<dbReference type="InterPro" id="IPR027417">
    <property type="entry name" value="P-loop_NTPase"/>
</dbReference>
<dbReference type="SMART" id="SM00382">
    <property type="entry name" value="AAA"/>
    <property type="match status" value="1"/>
</dbReference>
<dbReference type="GO" id="GO:0005524">
    <property type="term" value="F:ATP binding"/>
    <property type="evidence" value="ECO:0007669"/>
    <property type="project" value="UniProtKB-KW"/>
</dbReference>
<evidence type="ECO:0000259" key="5">
    <source>
        <dbReference type="PROSITE" id="PS50893"/>
    </source>
</evidence>
<comment type="function">
    <text evidence="4">Involved in beta-(1--&gt;2)glucan export. Transmembrane domains (TMD) form a pore in the inner membrane and the ATP-binding domain (NBD) is responsible for energy generation.</text>
</comment>
<evidence type="ECO:0000313" key="7">
    <source>
        <dbReference type="Proteomes" id="UP000886476"/>
    </source>
</evidence>
<dbReference type="PANTHER" id="PTHR45772">
    <property type="entry name" value="CONSERVED COMPONENT OF ABC TRANSPORTER FOR NATURAL AMINO ACIDS-RELATED"/>
    <property type="match status" value="1"/>
</dbReference>
<dbReference type="RefSeq" id="WP_172111404.1">
    <property type="nucleotide sequence ID" value="NZ_JABFDN010000004.1"/>
</dbReference>
<evidence type="ECO:0000256" key="1">
    <source>
        <dbReference type="ARBA" id="ARBA00022448"/>
    </source>
</evidence>
<dbReference type="Proteomes" id="UP000886476">
    <property type="component" value="Unassembled WGS sequence"/>
</dbReference>
<dbReference type="Gene3D" id="3.40.50.300">
    <property type="entry name" value="P-loop containing nucleotide triphosphate hydrolases"/>
    <property type="match status" value="1"/>
</dbReference>
<dbReference type="InterPro" id="IPR003439">
    <property type="entry name" value="ABC_transporter-like_ATP-bd"/>
</dbReference>
<dbReference type="PANTHER" id="PTHR45772:SF3">
    <property type="entry name" value="ABC TRANSPORTER ATP-BINDING PROTEIN"/>
    <property type="match status" value="1"/>
</dbReference>
<organism evidence="6 7">
    <name type="scientific">Bradyrhizobium aeschynomenes</name>
    <dbReference type="NCBI Taxonomy" id="2734909"/>
    <lineage>
        <taxon>Bacteria</taxon>
        <taxon>Pseudomonadati</taxon>
        <taxon>Pseudomonadota</taxon>
        <taxon>Alphaproteobacteria</taxon>
        <taxon>Hyphomicrobiales</taxon>
        <taxon>Nitrobacteraceae</taxon>
        <taxon>Bradyrhizobium</taxon>
    </lineage>
</organism>
<evidence type="ECO:0000256" key="2">
    <source>
        <dbReference type="ARBA" id="ARBA00022741"/>
    </source>
</evidence>
<dbReference type="SUPFAM" id="SSF52540">
    <property type="entry name" value="P-loop containing nucleoside triphosphate hydrolases"/>
    <property type="match status" value="1"/>
</dbReference>
<feature type="domain" description="ABC transporter" evidence="5">
    <location>
        <begin position="26"/>
        <end position="265"/>
    </location>
</feature>
<keyword evidence="1" id="KW-0813">Transport</keyword>
<dbReference type="Pfam" id="PF00005">
    <property type="entry name" value="ABC_tran"/>
    <property type="match status" value="1"/>
</dbReference>
<protein>
    <submittedName>
        <fullName evidence="6">ATP-binding cassette domain-containing protein</fullName>
    </submittedName>
</protein>
<keyword evidence="2" id="KW-0547">Nucleotide-binding</keyword>
<dbReference type="PROSITE" id="PS50893">
    <property type="entry name" value="ABC_TRANSPORTER_2"/>
    <property type="match status" value="1"/>
</dbReference>
<evidence type="ECO:0000313" key="6">
    <source>
        <dbReference type="EMBL" id="NPU66315.1"/>
    </source>
</evidence>
<comment type="caution">
    <text evidence="6">The sequence shown here is derived from an EMBL/GenBank/DDBJ whole genome shotgun (WGS) entry which is preliminary data.</text>
</comment>
<gene>
    <name evidence="6" type="ORF">HL667_15025</name>
</gene>
<dbReference type="Pfam" id="PF12399">
    <property type="entry name" value="BCA_ABC_TP_C"/>
    <property type="match status" value="1"/>
</dbReference>
<sequence length="269" mass="29275">MATSASLRAFATPRTVSAPLPPDPVLRVRALTVQFKEFVALNEVSLDLRNGCIHAVIGPNGAGKSTLFNAISGFIKPIRGQIELFGRDVTAWPANRLARLGLARSFQICAIFPELSVEENMLVAQAHASPPLRLLRRRVSGDLTLHNETLLARAGLISDRRRQARELSYGRRRLLEIATTLALKPRLLLLDEPTSGLGREDIGPVVEMIADAARDCCVLLVEHNLKVVERLADHVTVLANGSVLSDGSYQEVARDHRVRAAYLGAAADA</sequence>
<keyword evidence="3 6" id="KW-0067">ATP-binding</keyword>
<evidence type="ECO:0000256" key="3">
    <source>
        <dbReference type="ARBA" id="ARBA00022840"/>
    </source>
</evidence>
<dbReference type="InterPro" id="IPR051120">
    <property type="entry name" value="ABC_AA/LPS_Transport"/>
</dbReference>
<keyword evidence="7" id="KW-1185">Reference proteome</keyword>
<evidence type="ECO:0000256" key="4">
    <source>
        <dbReference type="ARBA" id="ARBA00024722"/>
    </source>
</evidence>